<name>A0A0A8ZD97_ARUDO</name>
<organism evidence="1">
    <name type="scientific">Arundo donax</name>
    <name type="common">Giant reed</name>
    <name type="synonym">Donax arundinaceus</name>
    <dbReference type="NCBI Taxonomy" id="35708"/>
    <lineage>
        <taxon>Eukaryota</taxon>
        <taxon>Viridiplantae</taxon>
        <taxon>Streptophyta</taxon>
        <taxon>Embryophyta</taxon>
        <taxon>Tracheophyta</taxon>
        <taxon>Spermatophyta</taxon>
        <taxon>Magnoliopsida</taxon>
        <taxon>Liliopsida</taxon>
        <taxon>Poales</taxon>
        <taxon>Poaceae</taxon>
        <taxon>PACMAD clade</taxon>
        <taxon>Arundinoideae</taxon>
        <taxon>Arundineae</taxon>
        <taxon>Arundo</taxon>
    </lineage>
</organism>
<dbReference type="EMBL" id="GBRH01260506">
    <property type="protein sequence ID" value="JAD37389.1"/>
    <property type="molecule type" value="Transcribed_RNA"/>
</dbReference>
<dbReference type="AlphaFoldDB" id="A0A0A8ZD97"/>
<sequence length="68" mass="7621">MLALVIGQQTKRSTDTNIAIPLCLSGRHKHMYSDLSISTSMETAQRKCTYYGKNLNVKCRPTAKVEAF</sequence>
<reference evidence="1" key="1">
    <citation type="submission" date="2014-09" db="EMBL/GenBank/DDBJ databases">
        <authorList>
            <person name="Magalhaes I.L.F."/>
            <person name="Oliveira U."/>
            <person name="Santos F.R."/>
            <person name="Vidigal T.H.D.A."/>
            <person name="Brescovit A.D."/>
            <person name="Santos A.J."/>
        </authorList>
    </citation>
    <scope>NUCLEOTIDE SEQUENCE</scope>
    <source>
        <tissue evidence="1">Shoot tissue taken approximately 20 cm above the soil surface</tissue>
    </source>
</reference>
<accession>A0A0A8ZD97</accession>
<evidence type="ECO:0000313" key="1">
    <source>
        <dbReference type="EMBL" id="JAD37389.1"/>
    </source>
</evidence>
<protein>
    <submittedName>
        <fullName evidence="1">Uncharacterized protein</fullName>
    </submittedName>
</protein>
<proteinExistence type="predicted"/>
<reference evidence="1" key="2">
    <citation type="journal article" date="2015" name="Data Brief">
        <title>Shoot transcriptome of the giant reed, Arundo donax.</title>
        <authorList>
            <person name="Barrero R.A."/>
            <person name="Guerrero F.D."/>
            <person name="Moolhuijzen P."/>
            <person name="Goolsby J.A."/>
            <person name="Tidwell J."/>
            <person name="Bellgard S.E."/>
            <person name="Bellgard M.I."/>
        </authorList>
    </citation>
    <scope>NUCLEOTIDE SEQUENCE</scope>
    <source>
        <tissue evidence="1">Shoot tissue taken approximately 20 cm above the soil surface</tissue>
    </source>
</reference>